<accession>A0A656D0V2</accession>
<protein>
    <submittedName>
        <fullName evidence="1">Uncharacterized protein</fullName>
    </submittedName>
</protein>
<dbReference type="EMBL" id="CZVU01000022">
    <property type="protein sequence ID" value="CUS99826.1"/>
    <property type="molecule type" value="Genomic_DNA"/>
</dbReference>
<gene>
    <name evidence="1" type="ORF">JGI24_00674</name>
</gene>
<name>A0A656D0V2_KRYT1</name>
<sequence length="54" mass="6457">MEEKFNLPEDICKEIEKLIKTADLTLEEKIKLWNDVVEFISKWIEMNIEHHEGG</sequence>
<keyword evidence="2" id="KW-1185">Reference proteome</keyword>
<reference evidence="1 2" key="1">
    <citation type="submission" date="2015-11" db="EMBL/GenBank/DDBJ databases">
        <authorList>
            <person name="Varghese N."/>
        </authorList>
    </citation>
    <scope>NUCLEOTIDE SEQUENCE [LARGE SCALE GENOMIC DNA]</scope>
    <source>
        <strain evidence="1 2">JGI-24</strain>
    </source>
</reference>
<dbReference type="AlphaFoldDB" id="A0A656D0V2"/>
<dbReference type="Proteomes" id="UP000243065">
    <property type="component" value="Unassembled WGS sequence"/>
</dbReference>
<organism evidence="1 2">
    <name type="scientific">Kryptobacter tengchongensis</name>
    <dbReference type="NCBI Taxonomy" id="1643429"/>
    <lineage>
        <taxon>Bacteria</taxon>
        <taxon>Pseudomonadati</taxon>
        <taxon>Candidatus Kryptoniota</taxon>
        <taxon>Candidatus Kryptobacter</taxon>
    </lineage>
</organism>
<evidence type="ECO:0000313" key="1">
    <source>
        <dbReference type="EMBL" id="CUS99826.1"/>
    </source>
</evidence>
<dbReference type="RefSeq" id="WP_159420578.1">
    <property type="nucleotide sequence ID" value="NZ_CZVU01000022.1"/>
</dbReference>
<evidence type="ECO:0000313" key="2">
    <source>
        <dbReference type="Proteomes" id="UP000243065"/>
    </source>
</evidence>
<dbReference type="OrthoDB" id="9807452at2"/>
<proteinExistence type="predicted"/>